<evidence type="ECO:0000256" key="2">
    <source>
        <dbReference type="ARBA" id="ARBA00022448"/>
    </source>
</evidence>
<dbReference type="SMART" id="SM00382">
    <property type="entry name" value="AAA"/>
    <property type="match status" value="1"/>
</dbReference>
<dbReference type="AlphaFoldDB" id="A0A4V6J148"/>
<dbReference type="GO" id="GO:0005524">
    <property type="term" value="F:ATP binding"/>
    <property type="evidence" value="ECO:0007669"/>
    <property type="project" value="UniProtKB-KW"/>
</dbReference>
<keyword evidence="5" id="KW-0029">Amino-acid transport</keyword>
<dbReference type="InterPro" id="IPR003439">
    <property type="entry name" value="ABC_transporter-like_ATP-bd"/>
</dbReference>
<keyword evidence="2" id="KW-0813">Transport</keyword>
<protein>
    <submittedName>
        <fullName evidence="7">LIV-I protein F</fullName>
    </submittedName>
</protein>
<dbReference type="PANTHER" id="PTHR43820">
    <property type="entry name" value="HIGH-AFFINITY BRANCHED-CHAIN AMINO ACID TRANSPORT ATP-BINDING PROTEIN LIVF"/>
    <property type="match status" value="1"/>
</dbReference>
<dbReference type="InterPro" id="IPR052156">
    <property type="entry name" value="BCAA_Transport_ATP-bd_LivF"/>
</dbReference>
<evidence type="ECO:0000256" key="3">
    <source>
        <dbReference type="ARBA" id="ARBA00022741"/>
    </source>
</evidence>
<accession>A0A4V6J148</accession>
<evidence type="ECO:0000256" key="1">
    <source>
        <dbReference type="ARBA" id="ARBA00005417"/>
    </source>
</evidence>
<dbReference type="Gene3D" id="3.40.50.300">
    <property type="entry name" value="P-loop containing nucleotide triphosphate hydrolases"/>
    <property type="match status" value="1"/>
</dbReference>
<comment type="similarity">
    <text evidence="1">Belongs to the ABC transporter superfamily.</text>
</comment>
<name>A0A4V6J148_RAOTE</name>
<dbReference type="GO" id="GO:0016887">
    <property type="term" value="F:ATP hydrolysis activity"/>
    <property type="evidence" value="ECO:0007669"/>
    <property type="project" value="InterPro"/>
</dbReference>
<dbReference type="PROSITE" id="PS00211">
    <property type="entry name" value="ABC_TRANSPORTER_1"/>
    <property type="match status" value="1"/>
</dbReference>
<evidence type="ECO:0000256" key="4">
    <source>
        <dbReference type="ARBA" id="ARBA00022840"/>
    </source>
</evidence>
<dbReference type="InterPro" id="IPR027417">
    <property type="entry name" value="P-loop_NTPase"/>
</dbReference>
<dbReference type="EMBL" id="CABDVU010000001">
    <property type="protein sequence ID" value="VTN08984.1"/>
    <property type="molecule type" value="Genomic_DNA"/>
</dbReference>
<sequence>MREDLLVVDNVVTGYDSVNVLEGVSLRVRAGEITCLLGANGAGKSTLIKAIFGLLPLRSGAIHFAGQSISNWDTHRIVGQGIAAIPEGNKVFPRMTVIDNLKVGAYLEPSRTKIAERLERVFALFPRLSERREQFAGTLSGGERSMVSIGRGLMSNPQLLVIDEPSLGLSPLYVKENFRLISDLCANKCTILLIEQNVHQTLEVAHHGYVIAQGRVVASGEAAALRRSPEVSKAYFGNGQPTEEE</sequence>
<dbReference type="InterPro" id="IPR003593">
    <property type="entry name" value="AAA+_ATPase"/>
</dbReference>
<dbReference type="GO" id="GO:0015658">
    <property type="term" value="F:branched-chain amino acid transmembrane transporter activity"/>
    <property type="evidence" value="ECO:0007669"/>
    <property type="project" value="TreeGrafter"/>
</dbReference>
<dbReference type="SUPFAM" id="SSF52540">
    <property type="entry name" value="P-loop containing nucleoside triphosphate hydrolases"/>
    <property type="match status" value="1"/>
</dbReference>
<keyword evidence="3" id="KW-0547">Nucleotide-binding</keyword>
<feature type="domain" description="ABC transporter" evidence="6">
    <location>
        <begin position="6"/>
        <end position="238"/>
    </location>
</feature>
<dbReference type="PROSITE" id="PS50893">
    <property type="entry name" value="ABC_TRANSPORTER_2"/>
    <property type="match status" value="1"/>
</dbReference>
<gene>
    <name evidence="7" type="primary">livF_2</name>
    <name evidence="7" type="ORF">NCTC9185_00867</name>
</gene>
<dbReference type="CDD" id="cd03224">
    <property type="entry name" value="ABC_TM1139_LivF_branched"/>
    <property type="match status" value="1"/>
</dbReference>
<evidence type="ECO:0000313" key="7">
    <source>
        <dbReference type="EMBL" id="VTN08984.1"/>
    </source>
</evidence>
<organism evidence="7 8">
    <name type="scientific">Raoultella terrigena</name>
    <name type="common">Klebsiella terrigena</name>
    <dbReference type="NCBI Taxonomy" id="577"/>
    <lineage>
        <taxon>Bacteria</taxon>
        <taxon>Pseudomonadati</taxon>
        <taxon>Pseudomonadota</taxon>
        <taxon>Gammaproteobacteria</taxon>
        <taxon>Enterobacterales</taxon>
        <taxon>Enterobacteriaceae</taxon>
        <taxon>Klebsiella/Raoultella group</taxon>
        <taxon>Raoultella</taxon>
    </lineage>
</organism>
<proteinExistence type="inferred from homology"/>
<dbReference type="PANTHER" id="PTHR43820:SF4">
    <property type="entry name" value="HIGH-AFFINITY BRANCHED-CHAIN AMINO ACID TRANSPORT ATP-BINDING PROTEIN LIVF"/>
    <property type="match status" value="1"/>
</dbReference>
<reference evidence="7 8" key="1">
    <citation type="submission" date="2019-04" db="EMBL/GenBank/DDBJ databases">
        <authorList>
            <consortium name="Pathogen Informatics"/>
        </authorList>
    </citation>
    <scope>NUCLEOTIDE SEQUENCE [LARGE SCALE GENOMIC DNA]</scope>
    <source>
        <strain evidence="7 8">NCTC9185</strain>
    </source>
</reference>
<evidence type="ECO:0000313" key="8">
    <source>
        <dbReference type="Proteomes" id="UP000339249"/>
    </source>
</evidence>
<dbReference type="Proteomes" id="UP000339249">
    <property type="component" value="Unassembled WGS sequence"/>
</dbReference>
<evidence type="ECO:0000259" key="6">
    <source>
        <dbReference type="PROSITE" id="PS50893"/>
    </source>
</evidence>
<evidence type="ECO:0000256" key="5">
    <source>
        <dbReference type="ARBA" id="ARBA00022970"/>
    </source>
</evidence>
<keyword evidence="4" id="KW-0067">ATP-binding</keyword>
<dbReference type="InterPro" id="IPR017871">
    <property type="entry name" value="ABC_transporter-like_CS"/>
</dbReference>
<dbReference type="GO" id="GO:0015807">
    <property type="term" value="P:L-amino acid transport"/>
    <property type="evidence" value="ECO:0007669"/>
    <property type="project" value="TreeGrafter"/>
</dbReference>
<dbReference type="RefSeq" id="WP_041145550.1">
    <property type="nucleotide sequence ID" value="NZ_JBFPGJ010000001.1"/>
</dbReference>
<dbReference type="Pfam" id="PF00005">
    <property type="entry name" value="ABC_tran"/>
    <property type="match status" value="1"/>
</dbReference>